<name>A0A1I2BBQ6_9BACI</name>
<dbReference type="InterPro" id="IPR029069">
    <property type="entry name" value="HotDog_dom_sf"/>
</dbReference>
<dbReference type="NCBIfam" id="TIGR00369">
    <property type="entry name" value="unchar_dom_1"/>
    <property type="match status" value="1"/>
</dbReference>
<dbReference type="STRING" id="930128.SAMN05192532_102213"/>
<dbReference type="AlphaFoldDB" id="A0A1I2BBQ6"/>
<keyword evidence="4" id="KW-1185">Reference proteome</keyword>
<evidence type="ECO:0000313" key="3">
    <source>
        <dbReference type="EMBL" id="SFE53652.1"/>
    </source>
</evidence>
<accession>A0A1I2BBQ6</accession>
<dbReference type="SUPFAM" id="SSF54637">
    <property type="entry name" value="Thioesterase/thiol ester dehydrase-isomerase"/>
    <property type="match status" value="1"/>
</dbReference>
<dbReference type="EMBL" id="FONT01000002">
    <property type="protein sequence ID" value="SFE53652.1"/>
    <property type="molecule type" value="Genomic_DNA"/>
</dbReference>
<protein>
    <submittedName>
        <fullName evidence="3">Uncharacterized domain 1-containing protein</fullName>
    </submittedName>
</protein>
<evidence type="ECO:0000256" key="1">
    <source>
        <dbReference type="ARBA" id="ARBA00022801"/>
    </source>
</evidence>
<gene>
    <name evidence="3" type="ORF">SAMN05192532_102213</name>
</gene>
<proteinExistence type="predicted"/>
<dbReference type="PANTHER" id="PTHR43240">
    <property type="entry name" value="1,4-DIHYDROXY-2-NAPHTHOYL-COA THIOESTERASE 1"/>
    <property type="match status" value="1"/>
</dbReference>
<sequence length="139" mass="15834">MDKQQAKEQFNYALEHEKPEFEHFFLAKFLGLNFLYENEQCIITFSSKRFMFNPQGTLHGGVITFVLDVSMGHLCKKHLGTAITVEMKTQFLRPVSEGDVQCVSTFVKKGSKLAFLKSNLYNEQGKLAATATSTWLKTE</sequence>
<dbReference type="InterPro" id="IPR006683">
    <property type="entry name" value="Thioestr_dom"/>
</dbReference>
<reference evidence="3 4" key="1">
    <citation type="submission" date="2016-10" db="EMBL/GenBank/DDBJ databases">
        <authorList>
            <person name="de Groot N.N."/>
        </authorList>
    </citation>
    <scope>NUCLEOTIDE SEQUENCE [LARGE SCALE GENOMIC DNA]</scope>
    <source>
        <strain evidence="3 4">DSM 23995</strain>
    </source>
</reference>
<evidence type="ECO:0000259" key="2">
    <source>
        <dbReference type="Pfam" id="PF03061"/>
    </source>
</evidence>
<dbReference type="Proteomes" id="UP000199516">
    <property type="component" value="Unassembled WGS sequence"/>
</dbReference>
<dbReference type="Gene3D" id="3.10.129.10">
    <property type="entry name" value="Hotdog Thioesterase"/>
    <property type="match status" value="1"/>
</dbReference>
<dbReference type="CDD" id="cd03443">
    <property type="entry name" value="PaaI_thioesterase"/>
    <property type="match status" value="1"/>
</dbReference>
<feature type="domain" description="Thioesterase" evidence="2">
    <location>
        <begin position="55"/>
        <end position="128"/>
    </location>
</feature>
<dbReference type="Pfam" id="PF03061">
    <property type="entry name" value="4HBT"/>
    <property type="match status" value="1"/>
</dbReference>
<dbReference type="RefSeq" id="WP_218151606.1">
    <property type="nucleotide sequence ID" value="NZ_FONT01000002.1"/>
</dbReference>
<dbReference type="InterPro" id="IPR003736">
    <property type="entry name" value="PAAI_dom"/>
</dbReference>
<organism evidence="3 4">
    <name type="scientific">Alteribacillus iranensis</name>
    <dbReference type="NCBI Taxonomy" id="930128"/>
    <lineage>
        <taxon>Bacteria</taxon>
        <taxon>Bacillati</taxon>
        <taxon>Bacillota</taxon>
        <taxon>Bacilli</taxon>
        <taxon>Bacillales</taxon>
        <taxon>Bacillaceae</taxon>
        <taxon>Alteribacillus</taxon>
    </lineage>
</organism>
<evidence type="ECO:0000313" key="4">
    <source>
        <dbReference type="Proteomes" id="UP000199516"/>
    </source>
</evidence>
<dbReference type="GO" id="GO:0016289">
    <property type="term" value="F:acyl-CoA hydrolase activity"/>
    <property type="evidence" value="ECO:0007669"/>
    <property type="project" value="UniProtKB-ARBA"/>
</dbReference>
<keyword evidence="1" id="KW-0378">Hydrolase</keyword>